<evidence type="ECO:0000256" key="3">
    <source>
        <dbReference type="ARBA" id="ARBA00005106"/>
    </source>
</evidence>
<keyword evidence="17" id="KW-0326">Glycosidase</keyword>
<comment type="subcellular location">
    <subcellularLocation>
        <location evidence="2 20">Mitochondrion</location>
    </subcellularLocation>
</comment>
<name>A0A7C8MZC2_9PEZI</name>
<dbReference type="GO" id="GO:0005975">
    <property type="term" value="P:carbohydrate metabolic process"/>
    <property type="evidence" value="ECO:0007669"/>
    <property type="project" value="InterPro"/>
</dbReference>
<organism evidence="24 25">
    <name type="scientific">Xylaria multiplex</name>
    <dbReference type="NCBI Taxonomy" id="323545"/>
    <lineage>
        <taxon>Eukaryota</taxon>
        <taxon>Fungi</taxon>
        <taxon>Dikarya</taxon>
        <taxon>Ascomycota</taxon>
        <taxon>Pezizomycotina</taxon>
        <taxon>Sordariomycetes</taxon>
        <taxon>Xylariomycetidae</taxon>
        <taxon>Xylariales</taxon>
        <taxon>Xylariaceae</taxon>
        <taxon>Xylaria</taxon>
    </lineage>
</organism>
<evidence type="ECO:0000256" key="9">
    <source>
        <dbReference type="ARBA" id="ARBA00022723"/>
    </source>
</evidence>
<evidence type="ECO:0000256" key="11">
    <source>
        <dbReference type="ARBA" id="ARBA00022946"/>
    </source>
</evidence>
<comment type="cofactor">
    <cofactor evidence="20">
        <name>[4Fe-4S] cluster</name>
        <dbReference type="ChEBI" id="CHEBI:49883"/>
    </cofactor>
    <text evidence="20">Binds 1 [4Fe-4S] cluster per subunit.</text>
</comment>
<keyword evidence="25" id="KW-1185">Reference proteome</keyword>
<comment type="pathway">
    <text evidence="3 20">Amino-acid biosynthesis; L-lysine biosynthesis via AAA pathway; L-alpha-aminoadipate from 2-oxoglutarate: step 3/5.</text>
</comment>
<comment type="catalytic activity">
    <reaction evidence="18 20">
        <text>(2R,3S)-homoisocitrate = cis-homoaconitate + H2O</text>
        <dbReference type="Rhea" id="RHEA:15485"/>
        <dbReference type="ChEBI" id="CHEBI:15377"/>
        <dbReference type="ChEBI" id="CHEBI:15404"/>
        <dbReference type="ChEBI" id="CHEBI:58174"/>
        <dbReference type="EC" id="4.2.1.36"/>
    </reaction>
</comment>
<dbReference type="SUPFAM" id="SSF75005">
    <property type="entry name" value="Arabinanase/levansucrase/invertase"/>
    <property type="match status" value="1"/>
</dbReference>
<dbReference type="GO" id="GO:0004553">
    <property type="term" value="F:hydrolase activity, hydrolyzing O-glycosyl compounds"/>
    <property type="evidence" value="ECO:0007669"/>
    <property type="project" value="InterPro"/>
</dbReference>
<dbReference type="EC" id="4.2.1.36" evidence="6 20"/>
<evidence type="ECO:0000256" key="5">
    <source>
        <dbReference type="ARBA" id="ARBA00009865"/>
    </source>
</evidence>
<dbReference type="GO" id="GO:0046872">
    <property type="term" value="F:metal ion binding"/>
    <property type="evidence" value="ECO:0007669"/>
    <property type="project" value="UniProtKB-UniRule"/>
</dbReference>
<dbReference type="UniPathway" id="UPA00033">
    <property type="reaction ID" value="UER01027"/>
</dbReference>
<dbReference type="GO" id="GO:0019878">
    <property type="term" value="P:lysine biosynthetic process via aminoadipic acid"/>
    <property type="evidence" value="ECO:0007669"/>
    <property type="project" value="UniProtKB-UniRule"/>
</dbReference>
<dbReference type="OrthoDB" id="10262323at2759"/>
<dbReference type="Proteomes" id="UP000481858">
    <property type="component" value="Unassembled WGS sequence"/>
</dbReference>
<dbReference type="SUPFAM" id="SSF52016">
    <property type="entry name" value="LeuD/IlvD-like"/>
    <property type="match status" value="1"/>
</dbReference>
<evidence type="ECO:0000256" key="16">
    <source>
        <dbReference type="ARBA" id="ARBA00023239"/>
    </source>
</evidence>
<dbReference type="PANTHER" id="PTHR43822:SF2">
    <property type="entry name" value="HOMOACONITASE, MITOCHONDRIAL"/>
    <property type="match status" value="1"/>
</dbReference>
<dbReference type="GO" id="GO:0051539">
    <property type="term" value="F:4 iron, 4 sulfur cluster binding"/>
    <property type="evidence" value="ECO:0007669"/>
    <property type="project" value="UniProtKB-UniRule"/>
</dbReference>
<feature type="chain" id="PRO_5029002266" description="Homoaconitase, mitochondrial" evidence="21">
    <location>
        <begin position="18"/>
        <end position="1072"/>
    </location>
</feature>
<dbReference type="FunCoup" id="A0A7C8MZC2">
    <property type="interactions" value="120"/>
</dbReference>
<dbReference type="InterPro" id="IPR039386">
    <property type="entry name" value="Homoaconitase_swivel"/>
</dbReference>
<feature type="domain" description="Aconitase/3-isopropylmalate dehydratase large subunit alpha/beta/alpha" evidence="22">
    <location>
        <begin position="522"/>
        <end position="789"/>
    </location>
</feature>
<dbReference type="CDD" id="cd01674">
    <property type="entry name" value="Homoaconitase_Swivel"/>
    <property type="match status" value="1"/>
</dbReference>
<dbReference type="Pfam" id="PF00330">
    <property type="entry name" value="Aconitase"/>
    <property type="match status" value="1"/>
</dbReference>
<keyword evidence="13 20" id="KW-0411">Iron-sulfur</keyword>
<dbReference type="InterPro" id="IPR015932">
    <property type="entry name" value="Aconitase_dom2"/>
</dbReference>
<evidence type="ECO:0000256" key="12">
    <source>
        <dbReference type="ARBA" id="ARBA00023004"/>
    </source>
</evidence>
<keyword evidence="21" id="KW-0732">Signal</keyword>
<keyword evidence="9 20" id="KW-0479">Metal-binding</keyword>
<evidence type="ECO:0000256" key="6">
    <source>
        <dbReference type="ARBA" id="ARBA00012022"/>
    </source>
</evidence>
<keyword evidence="12 20" id="KW-0408">Iron</keyword>
<keyword evidence="15 20" id="KW-0457">Lysine biosynthesis</keyword>
<dbReference type="EMBL" id="WUBL01000002">
    <property type="protein sequence ID" value="KAF2973171.1"/>
    <property type="molecule type" value="Genomic_DNA"/>
</dbReference>
<evidence type="ECO:0000256" key="19">
    <source>
        <dbReference type="ARBA" id="ARBA00032706"/>
    </source>
</evidence>
<evidence type="ECO:0000256" key="14">
    <source>
        <dbReference type="ARBA" id="ARBA00023128"/>
    </source>
</evidence>
<evidence type="ECO:0000256" key="15">
    <source>
        <dbReference type="ARBA" id="ARBA00023154"/>
    </source>
</evidence>
<comment type="function">
    <text evidence="1 20">Catalyzes the reversible hydration of cis-homoaconitate to (2R,3S)-homoisocitrate, a step in the alpha-aminoadipate pathway for lysine biosynthesis.</text>
</comment>
<dbReference type="InterPro" id="IPR036008">
    <property type="entry name" value="Aconitase_4Fe-4S_dom"/>
</dbReference>
<comment type="similarity">
    <text evidence="5">Belongs to the glycosyl hydrolase 43 family.</text>
</comment>
<evidence type="ECO:0000256" key="8">
    <source>
        <dbReference type="ARBA" id="ARBA00022605"/>
    </source>
</evidence>
<evidence type="ECO:0000256" key="17">
    <source>
        <dbReference type="ARBA" id="ARBA00023295"/>
    </source>
</evidence>
<dbReference type="Pfam" id="PF04616">
    <property type="entry name" value="Glyco_hydro_43"/>
    <property type="match status" value="1"/>
</dbReference>
<dbReference type="Gene3D" id="3.20.19.10">
    <property type="entry name" value="Aconitase, domain 4"/>
    <property type="match status" value="1"/>
</dbReference>
<gene>
    <name evidence="24" type="ORF">GQX73_g434</name>
</gene>
<dbReference type="InterPro" id="IPR004418">
    <property type="entry name" value="Homoaconitase_mito"/>
</dbReference>
<evidence type="ECO:0000256" key="1">
    <source>
        <dbReference type="ARBA" id="ARBA00003422"/>
    </source>
</evidence>
<comment type="caution">
    <text evidence="24">The sequence shown here is derived from an EMBL/GenBank/DDBJ whole genome shotgun (WGS) entry which is preliminary data.</text>
</comment>
<reference evidence="24 25" key="1">
    <citation type="submission" date="2019-12" db="EMBL/GenBank/DDBJ databases">
        <title>Draft genome sequence of the ascomycete Xylaria multiplex DSM 110363.</title>
        <authorList>
            <person name="Buettner E."/>
            <person name="Kellner H."/>
        </authorList>
    </citation>
    <scope>NUCLEOTIDE SEQUENCE [LARGE SCALE GENOMIC DNA]</scope>
    <source>
        <strain evidence="24 25">DSM 110363</strain>
    </source>
</reference>
<evidence type="ECO:0000259" key="23">
    <source>
        <dbReference type="Pfam" id="PF00694"/>
    </source>
</evidence>
<dbReference type="InterPro" id="IPR050067">
    <property type="entry name" value="IPM_dehydratase_rel_enz"/>
</dbReference>
<dbReference type="Pfam" id="PF00694">
    <property type="entry name" value="Aconitase_C"/>
    <property type="match status" value="1"/>
</dbReference>
<feature type="signal peptide" evidence="21">
    <location>
        <begin position="1"/>
        <end position="17"/>
    </location>
</feature>
<evidence type="ECO:0000256" key="13">
    <source>
        <dbReference type="ARBA" id="ARBA00023014"/>
    </source>
</evidence>
<dbReference type="Gene3D" id="2.115.10.20">
    <property type="entry name" value="Glycosyl hydrolase domain, family 43"/>
    <property type="match status" value="1"/>
</dbReference>
<dbReference type="PROSITE" id="PS00450">
    <property type="entry name" value="ACONITASE_1"/>
    <property type="match status" value="1"/>
</dbReference>
<proteinExistence type="inferred from homology"/>
<dbReference type="InterPro" id="IPR023296">
    <property type="entry name" value="Glyco_hydro_beta-prop_sf"/>
</dbReference>
<dbReference type="InterPro" id="IPR006710">
    <property type="entry name" value="Glyco_hydro_43"/>
</dbReference>
<dbReference type="NCBIfam" id="TIGR00139">
    <property type="entry name" value="h_aconitase"/>
    <property type="match status" value="1"/>
</dbReference>
<evidence type="ECO:0000313" key="25">
    <source>
        <dbReference type="Proteomes" id="UP000481858"/>
    </source>
</evidence>
<keyword evidence="14 20" id="KW-0496">Mitochondrion</keyword>
<dbReference type="GO" id="GO:0005739">
    <property type="term" value="C:mitochondrion"/>
    <property type="evidence" value="ECO:0007669"/>
    <property type="project" value="UniProtKB-SubCell"/>
</dbReference>
<dbReference type="Gene3D" id="2.60.120.260">
    <property type="entry name" value="Galactose-binding domain-like"/>
    <property type="match status" value="1"/>
</dbReference>
<keyword evidence="8 20" id="KW-0028">Amino-acid biosynthesis</keyword>
<dbReference type="Gene3D" id="3.30.499.10">
    <property type="entry name" value="Aconitase, domain 3"/>
    <property type="match status" value="1"/>
</dbReference>
<accession>A0A7C8MZC2</accession>
<dbReference type="InterPro" id="IPR000573">
    <property type="entry name" value="AconitaseA/IPMdHydase_ssu_swvl"/>
</dbReference>
<feature type="domain" description="Aconitase A/isopropylmalate dehydratase small subunit swivel" evidence="23">
    <location>
        <begin position="912"/>
        <end position="998"/>
    </location>
</feature>
<dbReference type="Gene3D" id="3.40.1060.10">
    <property type="entry name" value="Aconitase, Domain 2"/>
    <property type="match status" value="1"/>
</dbReference>
<dbReference type="InterPro" id="IPR001030">
    <property type="entry name" value="Acoase/IPM_deHydtase_lsu_aba"/>
</dbReference>
<sequence length="1072" mass="116106">MLPYLCLFITAVPLALGASWIAPGAVWYDTDGKKINAHGGGVVQRGSTFYWVGHSAENQTPMMYSSTDLVNWQNLGAQSTVSAMWRPKFAKPNGSFWLFGQQDRYSLSLKSSQLTGGYAQSAKVYLPPSSYSYSDTGMFHDPVSDTWYLLTSADHNIVQINKINSDGTLGDRASSLAAGAYEAPGLFYADGVYFLICSGKTGWRANPNKVFWSTSLAGPWTGGTDIAPSGENTYGSQNTFELTVSGSQKTTYIYMGDAWDSRGGVSSNYVWLPMKVDTSGKTVTLEYHAMWAVNVQTGAVSSAKAAKRYEANHVLSKRTATGGSNEITFRNITGTGAMQWLAFDYTVNSQNAGEAYIKVNNEPPVNISSLNSRAGYHNLVPVQLKLEAGDDNTITFGSMGQDAVTPGRLRTFPLTQSQLRAYTATSAIRQQAFHSQLENTPNADILLSSQKPIAPAIPQTLTEKIVQKYSVGLAPGKKVKAGDYVTLVMTLDHDVQNKSEANLKKYSLIEEFAGKHGVNFVALCGLFNQDEVLNHAIEFHGSEQTMASIPIDDRLSIANMTTEWGALSGLFPVDNMLISWYRARATMASVEDSPIQVRLNHKFIDELEANRLVADPGATYAKELYLNLSTRSFRDVKLTRLVSPFVAGPNSVKVATPLKNLESQDIPLNKAYLVSCTNSRASDIAAAARVFRQATKDSKPAQVAPGVKFYIAAASLPEQQIAEEAGDWQVLVDAGAEVLPAGCLGTGLLEPGEVGISASNRNFKGRMGSTAAKAYLASPEIVAASALQGKIAGPNWYQKPEGVEKVIIGEGSGDHVVDKARSIEDALDSIIGLADSMIATAEGASEQSSAAVAAEEETLTEVLPGFPEQIEGEIIFCDADNINTDGSSSLPSCRLFDSSCALKHAIGIYPGKYTYQDNVSLEDMARVCMENYDPEFRNIAKAGDILVTAYNFGCGSSREQAATSILAKQIPLVVAGSFGNIFSRNSINNALMGVEVPRLVQRLRETYKDDTEKPLTRRTGWKLLWDVRRSKVVITEKDGSSWEQKVGELPPNVQEIIAKGGLEKWVKSQITA</sequence>
<evidence type="ECO:0000256" key="4">
    <source>
        <dbReference type="ARBA" id="ARBA00007185"/>
    </source>
</evidence>
<dbReference type="InParanoid" id="A0A7C8MZC2"/>
<evidence type="ECO:0000256" key="20">
    <source>
        <dbReference type="RuleBase" id="RU362038"/>
    </source>
</evidence>
<keyword evidence="16 20" id="KW-0456">Lyase</keyword>
<dbReference type="PANTHER" id="PTHR43822">
    <property type="entry name" value="HOMOACONITASE, MITOCHONDRIAL-RELATED"/>
    <property type="match status" value="1"/>
</dbReference>
<evidence type="ECO:0000256" key="21">
    <source>
        <dbReference type="SAM" id="SignalP"/>
    </source>
</evidence>
<evidence type="ECO:0000259" key="22">
    <source>
        <dbReference type="Pfam" id="PF00330"/>
    </source>
</evidence>
<evidence type="ECO:0000256" key="10">
    <source>
        <dbReference type="ARBA" id="ARBA00022801"/>
    </source>
</evidence>
<dbReference type="InterPro" id="IPR015931">
    <property type="entry name" value="Acnase/IPM_dHydase_lsu_aba_1/3"/>
</dbReference>
<comment type="similarity">
    <text evidence="4 20">Belongs to the aconitase/IPM isomerase family.</text>
</comment>
<keyword evidence="11 20" id="KW-0809">Transit peptide</keyword>
<dbReference type="SUPFAM" id="SSF53732">
    <property type="entry name" value="Aconitase iron-sulfur domain"/>
    <property type="match status" value="1"/>
</dbReference>
<evidence type="ECO:0000313" key="24">
    <source>
        <dbReference type="EMBL" id="KAF2973171.1"/>
    </source>
</evidence>
<protein>
    <recommendedName>
        <fullName evidence="7 20">Homoaconitase, mitochondrial</fullName>
        <ecNumber evidence="6 20">4.2.1.36</ecNumber>
    </recommendedName>
    <alternativeName>
        <fullName evidence="19 20">Homoaconitate hydratase</fullName>
    </alternativeName>
</protein>
<dbReference type="InterPro" id="IPR018136">
    <property type="entry name" value="Aconitase_4Fe-4S_BS"/>
</dbReference>
<dbReference type="AlphaFoldDB" id="A0A7C8MZC2"/>
<dbReference type="InterPro" id="IPR015928">
    <property type="entry name" value="Aconitase/3IPM_dehydase_swvl"/>
</dbReference>
<evidence type="ECO:0000256" key="7">
    <source>
        <dbReference type="ARBA" id="ARBA00021560"/>
    </source>
</evidence>
<evidence type="ECO:0000256" key="18">
    <source>
        <dbReference type="ARBA" id="ARBA00029338"/>
    </source>
</evidence>
<dbReference type="GO" id="GO:0004409">
    <property type="term" value="F:homoaconitate hydratase activity"/>
    <property type="evidence" value="ECO:0007669"/>
    <property type="project" value="UniProtKB-UniRule"/>
</dbReference>
<evidence type="ECO:0000256" key="2">
    <source>
        <dbReference type="ARBA" id="ARBA00004173"/>
    </source>
</evidence>
<keyword evidence="10" id="KW-0378">Hydrolase</keyword>